<dbReference type="EMBL" id="JBHTBW010000021">
    <property type="protein sequence ID" value="MFC7441229.1"/>
    <property type="molecule type" value="Genomic_DNA"/>
</dbReference>
<sequence length="167" mass="19749">MPAEHTKELCVMVKDKLKEANEQLDQFLNYTAVPQLTGEFAQTTSEQEEYVREFLRDLRHLSVACESGYEKVSLVLRRAKFNQEFAEKVLSDIVHSCVHAFYHPKNEVYQEDGRYCYTRRDTIKFRQTPPASLRQLILSLSKVFDKLRDELDYYETDYAIRIRLQSP</sequence>
<proteinExistence type="predicted"/>
<accession>A0ABW2RJQ8</accession>
<gene>
    <name evidence="1" type="ORF">ACFQNG_08670</name>
</gene>
<name>A0ABW2RJQ8_9BACL</name>
<protein>
    <submittedName>
        <fullName evidence="1">DUF3907 family protein</fullName>
    </submittedName>
</protein>
<dbReference type="RefSeq" id="WP_379864523.1">
    <property type="nucleotide sequence ID" value="NZ_JBHTBW010000021.1"/>
</dbReference>
<organism evidence="1 2">
    <name type="scientific">Laceyella putida</name>
    <dbReference type="NCBI Taxonomy" id="110101"/>
    <lineage>
        <taxon>Bacteria</taxon>
        <taxon>Bacillati</taxon>
        <taxon>Bacillota</taxon>
        <taxon>Bacilli</taxon>
        <taxon>Bacillales</taxon>
        <taxon>Thermoactinomycetaceae</taxon>
        <taxon>Laceyella</taxon>
    </lineage>
</organism>
<dbReference type="Proteomes" id="UP001596500">
    <property type="component" value="Unassembled WGS sequence"/>
</dbReference>
<evidence type="ECO:0000313" key="2">
    <source>
        <dbReference type="Proteomes" id="UP001596500"/>
    </source>
</evidence>
<reference evidence="2" key="1">
    <citation type="journal article" date="2019" name="Int. J. Syst. Evol. Microbiol.">
        <title>The Global Catalogue of Microorganisms (GCM) 10K type strain sequencing project: providing services to taxonomists for standard genome sequencing and annotation.</title>
        <authorList>
            <consortium name="The Broad Institute Genomics Platform"/>
            <consortium name="The Broad Institute Genome Sequencing Center for Infectious Disease"/>
            <person name="Wu L."/>
            <person name="Ma J."/>
        </authorList>
    </citation>
    <scope>NUCLEOTIDE SEQUENCE [LARGE SCALE GENOMIC DNA]</scope>
    <source>
        <strain evidence="2">CGMCC 1.12942</strain>
    </source>
</reference>
<evidence type="ECO:0000313" key="1">
    <source>
        <dbReference type="EMBL" id="MFC7441229.1"/>
    </source>
</evidence>
<dbReference type="InterPro" id="IPR025013">
    <property type="entry name" value="DUF3907"/>
</dbReference>
<comment type="caution">
    <text evidence="1">The sequence shown here is derived from an EMBL/GenBank/DDBJ whole genome shotgun (WGS) entry which is preliminary data.</text>
</comment>
<keyword evidence="2" id="KW-1185">Reference proteome</keyword>
<dbReference type="Pfam" id="PF13047">
    <property type="entry name" value="DUF3907"/>
    <property type="match status" value="1"/>
</dbReference>